<dbReference type="PROSITE" id="PS50905">
    <property type="entry name" value="FERRITIN_LIKE"/>
    <property type="match status" value="1"/>
</dbReference>
<evidence type="ECO:0000313" key="4">
    <source>
        <dbReference type="Proteomes" id="UP000198304"/>
    </source>
</evidence>
<dbReference type="InterPro" id="IPR052364">
    <property type="entry name" value="Rubrerythrin"/>
</dbReference>
<dbReference type="PANTHER" id="PTHR43865:SF1">
    <property type="entry name" value="RUBRERYTHRIN-RELATED"/>
    <property type="match status" value="1"/>
</dbReference>
<dbReference type="RefSeq" id="WP_207652586.1">
    <property type="nucleotide sequence ID" value="NZ_FZOJ01000018.1"/>
</dbReference>
<reference evidence="3 4" key="1">
    <citation type="submission" date="2017-06" db="EMBL/GenBank/DDBJ databases">
        <authorList>
            <person name="Kim H.J."/>
            <person name="Triplett B.A."/>
        </authorList>
    </citation>
    <scope>NUCLEOTIDE SEQUENCE [LARGE SCALE GENOMIC DNA]</scope>
    <source>
        <strain evidence="3 4">SCA</strain>
    </source>
</reference>
<keyword evidence="4" id="KW-1185">Reference proteome</keyword>
<dbReference type="EMBL" id="FZOJ01000018">
    <property type="protein sequence ID" value="SNS71626.1"/>
    <property type="molecule type" value="Genomic_DNA"/>
</dbReference>
<dbReference type="Pfam" id="PF02915">
    <property type="entry name" value="Rubrerythrin"/>
    <property type="match status" value="1"/>
</dbReference>
<gene>
    <name evidence="3" type="ORF">SAMN05446037_101851</name>
</gene>
<dbReference type="InterPro" id="IPR003251">
    <property type="entry name" value="Rr_diiron-bd_dom"/>
</dbReference>
<dbReference type="CDD" id="cd01041">
    <property type="entry name" value="Rubrerythrin"/>
    <property type="match status" value="1"/>
</dbReference>
<dbReference type="Gene3D" id="1.20.1260.10">
    <property type="match status" value="1"/>
</dbReference>
<evidence type="ECO:0000313" key="3">
    <source>
        <dbReference type="EMBL" id="SNS71626.1"/>
    </source>
</evidence>
<organism evidence="3 4">
    <name type="scientific">Anaerovirgula multivorans</name>
    <dbReference type="NCBI Taxonomy" id="312168"/>
    <lineage>
        <taxon>Bacteria</taxon>
        <taxon>Bacillati</taxon>
        <taxon>Bacillota</taxon>
        <taxon>Clostridia</taxon>
        <taxon>Peptostreptococcales</taxon>
        <taxon>Natronincolaceae</taxon>
        <taxon>Anaerovirgula</taxon>
    </lineage>
</organism>
<dbReference type="InterPro" id="IPR009078">
    <property type="entry name" value="Ferritin-like_SF"/>
</dbReference>
<evidence type="ECO:0000259" key="2">
    <source>
        <dbReference type="PROSITE" id="PS50905"/>
    </source>
</evidence>
<comment type="cofactor">
    <cofactor evidence="1">
        <name>Fe(3+)</name>
        <dbReference type="ChEBI" id="CHEBI:29034"/>
    </cofactor>
</comment>
<name>A0A239GQX2_9FIRM</name>
<dbReference type="GO" id="GO:0016491">
    <property type="term" value="F:oxidoreductase activity"/>
    <property type="evidence" value="ECO:0007669"/>
    <property type="project" value="InterPro"/>
</dbReference>
<dbReference type="InterPro" id="IPR009040">
    <property type="entry name" value="Ferritin-like_diiron"/>
</dbReference>
<dbReference type="AlphaFoldDB" id="A0A239GQX2"/>
<dbReference type="InterPro" id="IPR012347">
    <property type="entry name" value="Ferritin-like"/>
</dbReference>
<dbReference type="SUPFAM" id="SSF47240">
    <property type="entry name" value="Ferritin-like"/>
    <property type="match status" value="1"/>
</dbReference>
<dbReference type="PANTHER" id="PTHR43865">
    <property type="entry name" value="RUBRERYTHRIN-RELATED"/>
    <property type="match status" value="1"/>
</dbReference>
<dbReference type="Proteomes" id="UP000198304">
    <property type="component" value="Unassembled WGS sequence"/>
</dbReference>
<accession>A0A239GQX2</accession>
<dbReference type="GO" id="GO:0046872">
    <property type="term" value="F:metal ion binding"/>
    <property type="evidence" value="ECO:0007669"/>
    <property type="project" value="InterPro"/>
</dbReference>
<proteinExistence type="predicted"/>
<evidence type="ECO:0000256" key="1">
    <source>
        <dbReference type="ARBA" id="ARBA00001965"/>
    </source>
</evidence>
<protein>
    <submittedName>
        <fullName evidence="3">Rubrerythrin</fullName>
    </submittedName>
</protein>
<sequence>MSLRGTKTQENLWAAFAGESQTRNKYSFFAEIAKQEGHENIAAVFEVISTQEREHAKTIFSFLDSLKDTQSNLKLSAYSEHYEGDTMYKEFERVARQEGFDEIAEFFARVAKIEIEHENIFLSLLHKLDENK</sequence>
<feature type="domain" description="Ferritin-like diiron" evidence="2">
    <location>
        <begin position="2"/>
        <end position="132"/>
    </location>
</feature>